<feature type="region of interest" description="Disordered" evidence="10">
    <location>
        <begin position="579"/>
        <end position="598"/>
    </location>
</feature>
<dbReference type="KEGG" id="emc:129328720"/>
<reference evidence="14" key="1">
    <citation type="submission" date="2025-08" db="UniProtKB">
        <authorList>
            <consortium name="RefSeq"/>
        </authorList>
    </citation>
    <scope>IDENTIFICATION</scope>
    <source>
        <tissue evidence="14">Blood</tissue>
    </source>
</reference>
<dbReference type="PANTHER" id="PTHR23226">
    <property type="entry name" value="ZINC FINGER AND SCAN DOMAIN-CONTAINING"/>
    <property type="match status" value="1"/>
</dbReference>
<keyword evidence="3" id="KW-0479">Metal-binding</keyword>
<dbReference type="SUPFAM" id="SSF47353">
    <property type="entry name" value="Retrovirus capsid dimerization domain-like"/>
    <property type="match status" value="1"/>
</dbReference>
<keyword evidence="7" id="KW-0238">DNA-binding</keyword>
<keyword evidence="13" id="KW-1185">Reference proteome</keyword>
<feature type="region of interest" description="Disordered" evidence="10">
    <location>
        <begin position="294"/>
        <end position="383"/>
    </location>
</feature>
<dbReference type="PROSITE" id="PS00028">
    <property type="entry name" value="ZINC_FINGER_C2H2_1"/>
    <property type="match status" value="4"/>
</dbReference>
<dbReference type="FunFam" id="3.30.160.60:FF:000295">
    <property type="entry name" value="zinc finger protein 19"/>
    <property type="match status" value="1"/>
</dbReference>
<evidence type="ECO:0000256" key="4">
    <source>
        <dbReference type="ARBA" id="ARBA00022737"/>
    </source>
</evidence>
<dbReference type="RefSeq" id="XP_054833946.1">
    <property type="nucleotide sequence ID" value="XM_054977971.1"/>
</dbReference>
<organism evidence="13 14">
    <name type="scientific">Eublepharis macularius</name>
    <name type="common">Leopard gecko</name>
    <name type="synonym">Cyrtodactylus macularius</name>
    <dbReference type="NCBI Taxonomy" id="481883"/>
    <lineage>
        <taxon>Eukaryota</taxon>
        <taxon>Metazoa</taxon>
        <taxon>Chordata</taxon>
        <taxon>Craniata</taxon>
        <taxon>Vertebrata</taxon>
        <taxon>Euteleostomi</taxon>
        <taxon>Lepidosauria</taxon>
        <taxon>Squamata</taxon>
        <taxon>Bifurcata</taxon>
        <taxon>Gekkota</taxon>
        <taxon>Eublepharidae</taxon>
        <taxon>Eublepharinae</taxon>
        <taxon>Eublepharis</taxon>
    </lineage>
</organism>
<keyword evidence="6" id="KW-0862">Zinc</keyword>
<dbReference type="PROSITE" id="PS50804">
    <property type="entry name" value="SCAN_BOX"/>
    <property type="match status" value="1"/>
</dbReference>
<evidence type="ECO:0000256" key="5">
    <source>
        <dbReference type="ARBA" id="ARBA00022771"/>
    </source>
</evidence>
<evidence type="ECO:0000256" key="7">
    <source>
        <dbReference type="ARBA" id="ARBA00023125"/>
    </source>
</evidence>
<evidence type="ECO:0000256" key="1">
    <source>
        <dbReference type="ARBA" id="ARBA00004123"/>
    </source>
</evidence>
<evidence type="ECO:0000313" key="14">
    <source>
        <dbReference type="RefSeq" id="XP_054833946.1"/>
    </source>
</evidence>
<dbReference type="Gene3D" id="1.10.4020.10">
    <property type="entry name" value="DNA breaking-rejoining enzymes"/>
    <property type="match status" value="1"/>
</dbReference>
<dbReference type="InterPro" id="IPR038269">
    <property type="entry name" value="SCAN_sf"/>
</dbReference>
<evidence type="ECO:0000259" key="11">
    <source>
        <dbReference type="PROSITE" id="PS50157"/>
    </source>
</evidence>
<dbReference type="CDD" id="cd07936">
    <property type="entry name" value="SCAN"/>
    <property type="match status" value="1"/>
</dbReference>
<evidence type="ECO:0000256" key="8">
    <source>
        <dbReference type="ARBA" id="ARBA00023242"/>
    </source>
</evidence>
<comment type="subcellular location">
    <subcellularLocation>
        <location evidence="1">Nucleus</location>
    </subcellularLocation>
</comment>
<feature type="domain" description="C2H2-type" evidence="11">
    <location>
        <begin position="501"/>
        <end position="528"/>
    </location>
</feature>
<feature type="region of interest" description="Disordered" evidence="10">
    <location>
        <begin position="52"/>
        <end position="81"/>
    </location>
</feature>
<feature type="compositionally biased region" description="Polar residues" evidence="10">
    <location>
        <begin position="588"/>
        <end position="598"/>
    </location>
</feature>
<feature type="domain" description="SCAN box" evidence="12">
    <location>
        <begin position="212"/>
        <end position="294"/>
    </location>
</feature>
<protein>
    <submittedName>
        <fullName evidence="14">Zinc finger and SCAN domain-containing protein 23-like</fullName>
    </submittedName>
</protein>
<dbReference type="SMART" id="SM00431">
    <property type="entry name" value="SCAN"/>
    <property type="match status" value="1"/>
</dbReference>
<comment type="similarity">
    <text evidence="2">Belongs to the krueppel C2H2-type zinc-finger protein family.</text>
</comment>
<dbReference type="InterPro" id="IPR003309">
    <property type="entry name" value="SCAN_dom"/>
</dbReference>
<dbReference type="GO" id="GO:0008270">
    <property type="term" value="F:zinc ion binding"/>
    <property type="evidence" value="ECO:0007669"/>
    <property type="project" value="UniProtKB-KW"/>
</dbReference>
<feature type="domain" description="C2H2-type" evidence="11">
    <location>
        <begin position="451"/>
        <end position="472"/>
    </location>
</feature>
<feature type="domain" description="C2H2-type" evidence="11">
    <location>
        <begin position="557"/>
        <end position="584"/>
    </location>
</feature>
<evidence type="ECO:0000259" key="12">
    <source>
        <dbReference type="PROSITE" id="PS50804"/>
    </source>
</evidence>
<dbReference type="SMART" id="SM00355">
    <property type="entry name" value="ZnF_C2H2"/>
    <property type="match status" value="4"/>
</dbReference>
<feature type="domain" description="C2H2-type" evidence="11">
    <location>
        <begin position="473"/>
        <end position="500"/>
    </location>
</feature>
<gene>
    <name evidence="14" type="primary">LOC129328720</name>
</gene>
<evidence type="ECO:0000256" key="2">
    <source>
        <dbReference type="ARBA" id="ARBA00006991"/>
    </source>
</evidence>
<feature type="region of interest" description="Disordered" evidence="10">
    <location>
        <begin position="1"/>
        <end position="38"/>
    </location>
</feature>
<feature type="compositionally biased region" description="Polar residues" evidence="10">
    <location>
        <begin position="303"/>
        <end position="317"/>
    </location>
</feature>
<dbReference type="AlphaFoldDB" id="A0AA97JAL0"/>
<dbReference type="PANTHER" id="PTHR23226:SF416">
    <property type="entry name" value="FI01424P"/>
    <property type="match status" value="1"/>
</dbReference>
<keyword evidence="4" id="KW-0677">Repeat</keyword>
<dbReference type="PROSITE" id="PS50157">
    <property type="entry name" value="ZINC_FINGER_C2H2_2"/>
    <property type="match status" value="5"/>
</dbReference>
<dbReference type="GO" id="GO:0005634">
    <property type="term" value="C:nucleus"/>
    <property type="evidence" value="ECO:0007669"/>
    <property type="project" value="UniProtKB-SubCell"/>
</dbReference>
<dbReference type="GO" id="GO:0000978">
    <property type="term" value="F:RNA polymerase II cis-regulatory region sequence-specific DNA binding"/>
    <property type="evidence" value="ECO:0007669"/>
    <property type="project" value="TreeGrafter"/>
</dbReference>
<evidence type="ECO:0000313" key="13">
    <source>
        <dbReference type="Proteomes" id="UP001190640"/>
    </source>
</evidence>
<feature type="domain" description="C2H2-type" evidence="11">
    <location>
        <begin position="529"/>
        <end position="556"/>
    </location>
</feature>
<feature type="compositionally biased region" description="Basic and acidic residues" evidence="10">
    <location>
        <begin position="56"/>
        <end position="73"/>
    </location>
</feature>
<dbReference type="Pfam" id="PF02023">
    <property type="entry name" value="SCAN"/>
    <property type="match status" value="1"/>
</dbReference>
<dbReference type="FunFam" id="3.30.160.60:FF:002343">
    <property type="entry name" value="Zinc finger protein 33A"/>
    <property type="match status" value="1"/>
</dbReference>
<sequence>MDAVRLNIPSPQEGSGGESSELLWTQREQNMDTEQGRQPEFQFHAVFKPWVPMGMKAEEKDPEASTPRDKSGEMEQAPHNAHVGSVQEFVPRIPVAQVKQEPCEGLLQQWDAQWQEFLKTVEAPDSGWGVAPFPEEPSPWDDAKAFLAAFEQVAKACRWPREEWVARLLPALSGEAEQAFNKLEVGDREDYGKVKEAILRQDAATRERWCHHFRHFCYQEAEGPRGACIQLRELCHRWLKVKRHSKEQILELLILEQFLAVLPPEIQSWVREGGPETCSQAVSLAEDFLQLQREAESKDKQESSMSFSEATQAVSDSGQRDECREAKEEEEEEECDDGGLQDYRPGNECEEIKSQPENTERVLSPQKRATKTHPEGEASENLQKLKRQQGNLPRNAMGKPAPCGAIKKSLSEAPLLQQQQVGSGEGHVQDLVLVKYEQVEIREPTYPREDGKSLSSKEHLRRHQRIHTGAKPYQCSFCGKTFSRRSHLVTHERTHTGEKPYECSYCGKTFIQSSHLILHERTHTGEKPYQCCACGKSFSSTSNLLAHGRTHTGEKPYKCSVCGKGFISKSHLIRHRRNHATEKPQGEQLGSGNTFCLS</sequence>
<feature type="compositionally biased region" description="Basic and acidic residues" evidence="10">
    <location>
        <begin position="318"/>
        <end position="327"/>
    </location>
</feature>
<proteinExistence type="inferred from homology"/>
<keyword evidence="8" id="KW-0539">Nucleus</keyword>
<dbReference type="FunFam" id="1.10.4020.10:FF:000001">
    <property type="entry name" value="zinc finger protein 263 isoform X1"/>
    <property type="match status" value="1"/>
</dbReference>
<dbReference type="Gene3D" id="3.30.160.60">
    <property type="entry name" value="Classic Zinc Finger"/>
    <property type="match status" value="5"/>
</dbReference>
<evidence type="ECO:0000256" key="10">
    <source>
        <dbReference type="SAM" id="MobiDB-lite"/>
    </source>
</evidence>
<dbReference type="InterPro" id="IPR036236">
    <property type="entry name" value="Znf_C2H2_sf"/>
</dbReference>
<accession>A0AA97JAL0</accession>
<dbReference type="GeneID" id="129328720"/>
<dbReference type="FunFam" id="3.30.160.60:FF:001437">
    <property type="entry name" value="Zinc finger protein 594"/>
    <property type="match status" value="1"/>
</dbReference>
<dbReference type="Pfam" id="PF00096">
    <property type="entry name" value="zf-C2H2"/>
    <property type="match status" value="4"/>
</dbReference>
<feature type="compositionally biased region" description="Acidic residues" evidence="10">
    <location>
        <begin position="328"/>
        <end position="339"/>
    </location>
</feature>
<evidence type="ECO:0000256" key="3">
    <source>
        <dbReference type="ARBA" id="ARBA00022723"/>
    </source>
</evidence>
<feature type="compositionally biased region" description="Basic and acidic residues" evidence="10">
    <location>
        <begin position="345"/>
        <end position="360"/>
    </location>
</feature>
<keyword evidence="5 9" id="KW-0863">Zinc-finger</keyword>
<dbReference type="GO" id="GO:0000981">
    <property type="term" value="F:DNA-binding transcription factor activity, RNA polymerase II-specific"/>
    <property type="evidence" value="ECO:0007669"/>
    <property type="project" value="TreeGrafter"/>
</dbReference>
<dbReference type="Proteomes" id="UP001190640">
    <property type="component" value="Chromosome 4"/>
</dbReference>
<evidence type="ECO:0000256" key="6">
    <source>
        <dbReference type="ARBA" id="ARBA00022833"/>
    </source>
</evidence>
<name>A0AA97JAL0_EUBMA</name>
<dbReference type="InterPro" id="IPR013087">
    <property type="entry name" value="Znf_C2H2_type"/>
</dbReference>
<evidence type="ECO:0000256" key="9">
    <source>
        <dbReference type="PROSITE-ProRule" id="PRU00042"/>
    </source>
</evidence>
<dbReference type="SUPFAM" id="SSF57667">
    <property type="entry name" value="beta-beta-alpha zinc fingers"/>
    <property type="match status" value="3"/>
</dbReference>
<dbReference type="FunFam" id="3.30.160.60:FF:001157">
    <property type="entry name" value="Zinc finger protein 793"/>
    <property type="match status" value="1"/>
</dbReference>